<keyword evidence="2" id="KW-0238">DNA-binding</keyword>
<dbReference type="Pfam" id="PF12802">
    <property type="entry name" value="MarR_2"/>
    <property type="match status" value="1"/>
</dbReference>
<dbReference type="PANTHER" id="PTHR33164:SF64">
    <property type="entry name" value="TRANSCRIPTIONAL REGULATOR SLYA"/>
    <property type="match status" value="1"/>
</dbReference>
<dbReference type="GO" id="GO:0003677">
    <property type="term" value="F:DNA binding"/>
    <property type="evidence" value="ECO:0007669"/>
    <property type="project" value="UniProtKB-KW"/>
</dbReference>
<evidence type="ECO:0000313" key="6">
    <source>
        <dbReference type="Proteomes" id="UP000001219"/>
    </source>
</evidence>
<dbReference type="Gene3D" id="1.10.10.10">
    <property type="entry name" value="Winged helix-like DNA-binding domain superfamily/Winged helix DNA-binding domain"/>
    <property type="match status" value="1"/>
</dbReference>
<dbReference type="InterPro" id="IPR036388">
    <property type="entry name" value="WH-like_DNA-bd_sf"/>
</dbReference>
<dbReference type="InterPro" id="IPR039422">
    <property type="entry name" value="MarR/SlyA-like"/>
</dbReference>
<evidence type="ECO:0000256" key="3">
    <source>
        <dbReference type="ARBA" id="ARBA00023163"/>
    </source>
</evidence>
<keyword evidence="6" id="KW-1185">Reference proteome</keyword>
<evidence type="ECO:0000256" key="1">
    <source>
        <dbReference type="ARBA" id="ARBA00023015"/>
    </source>
</evidence>
<dbReference type="GO" id="GO:0006950">
    <property type="term" value="P:response to stress"/>
    <property type="evidence" value="ECO:0007669"/>
    <property type="project" value="TreeGrafter"/>
</dbReference>
<keyword evidence="3" id="KW-0804">Transcription</keyword>
<sequence>MPERHEDPLLLQLLRAAQLISDRLAPVLDDCGVTGEQWRVLEVLAAGEGLPMTDLSRLAVLPPASATRAVDRLISLALVYRRADPLDRRRVMVFLSPHGAQTTATVGERRRAIERELAGAIGSRRYLGITDGLDHLIRAQTATGDDAADRSATDLSATDLSATSG</sequence>
<accession>D0L9K6</accession>
<evidence type="ECO:0000259" key="4">
    <source>
        <dbReference type="PROSITE" id="PS50995"/>
    </source>
</evidence>
<dbReference type="OrthoDB" id="4382127at2"/>
<dbReference type="PANTHER" id="PTHR33164">
    <property type="entry name" value="TRANSCRIPTIONAL REGULATOR, MARR FAMILY"/>
    <property type="match status" value="1"/>
</dbReference>
<proteinExistence type="predicted"/>
<protein>
    <submittedName>
        <fullName evidence="5">Regulatory protein MarR</fullName>
    </submittedName>
</protein>
<dbReference type="RefSeq" id="WP_012833752.1">
    <property type="nucleotide sequence ID" value="NC_013441.1"/>
</dbReference>
<dbReference type="EMBL" id="CP001802">
    <property type="protein sequence ID" value="ACY21194.1"/>
    <property type="molecule type" value="Genomic_DNA"/>
</dbReference>
<reference evidence="6" key="1">
    <citation type="submission" date="2009-10" db="EMBL/GenBank/DDBJ databases">
        <title>The complete chromosome of Gordonia bronchialis DSM 43247.</title>
        <authorList>
            <consortium name="US DOE Joint Genome Institute (JGI-PGF)"/>
            <person name="Lucas S."/>
            <person name="Copeland A."/>
            <person name="Lapidus A."/>
            <person name="Glavina del Rio T."/>
            <person name="Dalin E."/>
            <person name="Tice H."/>
            <person name="Bruce D."/>
            <person name="Goodwin L."/>
            <person name="Pitluck S."/>
            <person name="Kyrpides N."/>
            <person name="Mavromatis K."/>
            <person name="Ivanova N."/>
            <person name="Ovchinnikova G."/>
            <person name="Saunders E."/>
            <person name="Brettin T."/>
            <person name="Detter J.C."/>
            <person name="Han C."/>
            <person name="Larimer F."/>
            <person name="Land M."/>
            <person name="Hauser L."/>
            <person name="Markowitz V."/>
            <person name="Cheng J.-F."/>
            <person name="Hugenholtz P."/>
            <person name="Woyke T."/>
            <person name="Wu D."/>
            <person name="Jando M."/>
            <person name="Schneider S."/>
            <person name="Goeker M."/>
            <person name="Klenk H.-P."/>
            <person name="Eisen J.A."/>
        </authorList>
    </citation>
    <scope>NUCLEOTIDE SEQUENCE [LARGE SCALE GENOMIC DNA]</scope>
    <source>
        <strain evidence="6">ATCC 25592 / DSM 43247 / BCRC 13721 / JCM 3198 / KCTC 3076 / NBRC 16047 / NCTC 10667</strain>
    </source>
</reference>
<dbReference type="HOGENOM" id="CLU_083287_8_4_11"/>
<dbReference type="Proteomes" id="UP000001219">
    <property type="component" value="Chromosome"/>
</dbReference>
<reference evidence="5 6" key="2">
    <citation type="journal article" date="2010" name="Stand. Genomic Sci.">
        <title>Complete genome sequence of Gordonia bronchialis type strain (3410).</title>
        <authorList>
            <person name="Ivanova N."/>
            <person name="Sikorski J."/>
            <person name="Jando M."/>
            <person name="Lapidus A."/>
            <person name="Nolan M."/>
            <person name="Lucas S."/>
            <person name="Del Rio T.G."/>
            <person name="Tice H."/>
            <person name="Copeland A."/>
            <person name="Cheng J.F."/>
            <person name="Chen F."/>
            <person name="Bruce D."/>
            <person name="Goodwin L."/>
            <person name="Pitluck S."/>
            <person name="Mavromatis K."/>
            <person name="Ovchinnikova G."/>
            <person name="Pati A."/>
            <person name="Chen A."/>
            <person name="Palaniappan K."/>
            <person name="Land M."/>
            <person name="Hauser L."/>
            <person name="Chang Y.J."/>
            <person name="Jeffries C.D."/>
            <person name="Chain P."/>
            <person name="Saunders E."/>
            <person name="Han C."/>
            <person name="Detter J.C."/>
            <person name="Brettin T."/>
            <person name="Rohde M."/>
            <person name="Goker M."/>
            <person name="Bristow J."/>
            <person name="Eisen J.A."/>
            <person name="Markowitz V."/>
            <person name="Hugenholtz P."/>
            <person name="Klenk H.P."/>
            <person name="Kyrpides N.C."/>
        </authorList>
    </citation>
    <scope>NUCLEOTIDE SEQUENCE [LARGE SCALE GENOMIC DNA]</scope>
    <source>
        <strain evidence="6">ATCC 25592 / DSM 43247 / BCRC 13721 / JCM 3198 / KCTC 3076 / NBRC 16047 / NCTC 10667</strain>
    </source>
</reference>
<dbReference type="InterPro" id="IPR036390">
    <property type="entry name" value="WH_DNA-bd_sf"/>
</dbReference>
<dbReference type="KEGG" id="gbr:Gbro_1940"/>
<dbReference type="eggNOG" id="COG1846">
    <property type="taxonomic scope" value="Bacteria"/>
</dbReference>
<dbReference type="PROSITE" id="PS50995">
    <property type="entry name" value="HTH_MARR_2"/>
    <property type="match status" value="1"/>
</dbReference>
<name>D0L9K6_GORB4</name>
<dbReference type="SUPFAM" id="SSF46785">
    <property type="entry name" value="Winged helix' DNA-binding domain"/>
    <property type="match status" value="1"/>
</dbReference>
<dbReference type="SMART" id="SM00347">
    <property type="entry name" value="HTH_MARR"/>
    <property type="match status" value="1"/>
</dbReference>
<gene>
    <name evidence="5" type="ordered locus">Gbro_1940</name>
</gene>
<organism evidence="5 6">
    <name type="scientific">Gordonia bronchialis (strain ATCC 25592 / DSM 43247 / BCRC 13721 / JCM 3198 / KCTC 3076 / NBRC 16047 / NCTC 10667)</name>
    <name type="common">Rhodococcus bronchialis</name>
    <dbReference type="NCBI Taxonomy" id="526226"/>
    <lineage>
        <taxon>Bacteria</taxon>
        <taxon>Bacillati</taxon>
        <taxon>Actinomycetota</taxon>
        <taxon>Actinomycetes</taxon>
        <taxon>Mycobacteriales</taxon>
        <taxon>Gordoniaceae</taxon>
        <taxon>Gordonia</taxon>
    </lineage>
</organism>
<evidence type="ECO:0000256" key="2">
    <source>
        <dbReference type="ARBA" id="ARBA00023125"/>
    </source>
</evidence>
<dbReference type="AlphaFoldDB" id="D0L9K6"/>
<feature type="domain" description="HTH marR-type" evidence="4">
    <location>
        <begin position="6"/>
        <end position="138"/>
    </location>
</feature>
<dbReference type="InterPro" id="IPR000835">
    <property type="entry name" value="HTH_MarR-typ"/>
</dbReference>
<dbReference type="GO" id="GO:0003700">
    <property type="term" value="F:DNA-binding transcription factor activity"/>
    <property type="evidence" value="ECO:0007669"/>
    <property type="project" value="InterPro"/>
</dbReference>
<dbReference type="STRING" id="526226.Gbro_1940"/>
<evidence type="ECO:0000313" key="5">
    <source>
        <dbReference type="EMBL" id="ACY21194.1"/>
    </source>
</evidence>
<keyword evidence="1" id="KW-0805">Transcription regulation</keyword>